<proteinExistence type="predicted"/>
<accession>A0A2P2NPS2</accession>
<reference evidence="1" key="1">
    <citation type="submission" date="2018-02" db="EMBL/GenBank/DDBJ databases">
        <title>Rhizophora mucronata_Transcriptome.</title>
        <authorList>
            <person name="Meera S.P."/>
            <person name="Sreeshan A."/>
            <person name="Augustine A."/>
        </authorList>
    </citation>
    <scope>NUCLEOTIDE SEQUENCE</scope>
    <source>
        <tissue evidence="1">Leaf</tissue>
    </source>
</reference>
<dbReference type="EMBL" id="GGEC01064018">
    <property type="protein sequence ID" value="MBX44502.1"/>
    <property type="molecule type" value="Transcribed_RNA"/>
</dbReference>
<name>A0A2P2NPS2_RHIMU</name>
<sequence>MRKPKTGRMASTR</sequence>
<organism evidence="1">
    <name type="scientific">Rhizophora mucronata</name>
    <name type="common">Asiatic mangrove</name>
    <dbReference type="NCBI Taxonomy" id="61149"/>
    <lineage>
        <taxon>Eukaryota</taxon>
        <taxon>Viridiplantae</taxon>
        <taxon>Streptophyta</taxon>
        <taxon>Embryophyta</taxon>
        <taxon>Tracheophyta</taxon>
        <taxon>Spermatophyta</taxon>
        <taxon>Magnoliopsida</taxon>
        <taxon>eudicotyledons</taxon>
        <taxon>Gunneridae</taxon>
        <taxon>Pentapetalae</taxon>
        <taxon>rosids</taxon>
        <taxon>fabids</taxon>
        <taxon>Malpighiales</taxon>
        <taxon>Rhizophoraceae</taxon>
        <taxon>Rhizophora</taxon>
    </lineage>
</organism>
<protein>
    <submittedName>
        <fullName evidence="1">Uncharacterized protein</fullName>
    </submittedName>
</protein>
<evidence type="ECO:0000313" key="1">
    <source>
        <dbReference type="EMBL" id="MBX44502.1"/>
    </source>
</evidence>